<name>A0A931HCD0_9SPHN</name>
<reference evidence="1" key="1">
    <citation type="submission" date="2020-11" db="EMBL/GenBank/DDBJ databases">
        <title>Novosphingobium aureum sp. nov., a marine bacterium isolated from sediment of a salt flat.</title>
        <authorList>
            <person name="Yoo Y."/>
            <person name="Kim J.-J."/>
        </authorList>
    </citation>
    <scope>NUCLEOTIDE SEQUENCE</scope>
    <source>
        <strain evidence="1">YJ-S2-02</strain>
    </source>
</reference>
<comment type="caution">
    <text evidence="1">The sequence shown here is derived from an EMBL/GenBank/DDBJ whole genome shotgun (WGS) entry which is preliminary data.</text>
</comment>
<gene>
    <name evidence="1" type="ORF">I5E68_09640</name>
</gene>
<proteinExistence type="predicted"/>
<dbReference type="Proteomes" id="UP000617634">
    <property type="component" value="Unassembled WGS sequence"/>
</dbReference>
<accession>A0A931HCD0</accession>
<sequence>MERSEWYQGNCRGRDLAASTIASMREDFAPHMLGQVVRKIIERGEYGAEEVGFFQRLGEQLL</sequence>
<dbReference type="EMBL" id="JADZGI010000001">
    <property type="protein sequence ID" value="MBH0113207.1"/>
    <property type="molecule type" value="Genomic_DNA"/>
</dbReference>
<evidence type="ECO:0000313" key="1">
    <source>
        <dbReference type="EMBL" id="MBH0113207.1"/>
    </source>
</evidence>
<keyword evidence="2" id="KW-1185">Reference proteome</keyword>
<dbReference type="RefSeq" id="WP_197163252.1">
    <property type="nucleotide sequence ID" value="NZ_JADZGI010000001.1"/>
</dbReference>
<evidence type="ECO:0000313" key="2">
    <source>
        <dbReference type="Proteomes" id="UP000617634"/>
    </source>
</evidence>
<dbReference type="AlphaFoldDB" id="A0A931HCD0"/>
<organism evidence="1 2">
    <name type="scientific">Novosphingobium aureum</name>
    <dbReference type="NCBI Taxonomy" id="2792964"/>
    <lineage>
        <taxon>Bacteria</taxon>
        <taxon>Pseudomonadati</taxon>
        <taxon>Pseudomonadota</taxon>
        <taxon>Alphaproteobacteria</taxon>
        <taxon>Sphingomonadales</taxon>
        <taxon>Sphingomonadaceae</taxon>
        <taxon>Novosphingobium</taxon>
    </lineage>
</organism>
<protein>
    <submittedName>
        <fullName evidence="1">Uncharacterized protein</fullName>
    </submittedName>
</protein>